<dbReference type="SUPFAM" id="SSF53850">
    <property type="entry name" value="Periplasmic binding protein-like II"/>
    <property type="match status" value="1"/>
</dbReference>
<dbReference type="PANTHER" id="PTHR43649">
    <property type="entry name" value="ARABINOSE-BINDING PROTEIN-RELATED"/>
    <property type="match status" value="1"/>
</dbReference>
<dbReference type="Gene3D" id="3.40.190.10">
    <property type="entry name" value="Periplasmic binding protein-like II"/>
    <property type="match status" value="3"/>
</dbReference>
<keyword evidence="1" id="KW-0732">Signal</keyword>
<dbReference type="AlphaFoldDB" id="A0A1K1PPM8"/>
<protein>
    <submittedName>
        <fullName evidence="2">Putative aldouronate transport system substrate-binding protein</fullName>
    </submittedName>
</protein>
<dbReference type="RefSeq" id="WP_072301097.1">
    <property type="nucleotide sequence ID" value="NZ_FPIP01000010.1"/>
</dbReference>
<proteinExistence type="predicted"/>
<evidence type="ECO:0000313" key="2">
    <source>
        <dbReference type="EMBL" id="SFW49666.1"/>
    </source>
</evidence>
<evidence type="ECO:0000313" key="3">
    <source>
        <dbReference type="Proteomes" id="UP000183461"/>
    </source>
</evidence>
<sequence length="540" mass="62572">MTIRKMTAAFLAAAMTLSVSGCGKNKPQENNIKEFTGIFAARSTEIDRDNEIQQIIGEKTGVILRQSWISDQDDIDKTFSDMMISNKYPDFMTPDAENCQKLIKEGAFIPIDSYWDQYPRIKNMYTEREWDSVRADDGHVYYIPLFSSINIKDTNPIHSGEAFWIQVKVLEWAGYPDIKTPYEYFDLIERYLEANPTNENGEAYYGYEIEANDAWFFALDNPPMFLDGYPNDGCCIVDTETLEAKDYNLTPTAKAWYKLLNEEYKKGIIDKEFSMLSSEQYYSRLASGRVLGMIDQNWNFSSSVNKLSPDCTYIPLGITMDRSIPDRYRDRVAFNGSAGVGVSISCDDPEAAIKFISDLLTPEILNLRFWGVEGVDYSVDKDGIFYQTDEQYAQWRNEEYRRKHICVYNYMPYYLGMAPDGINAFESTNQPNIFYEHLSDDVQRCFSAYGIQTYTEMLNDPPENSPWYPMWSFSNSVTDETDYGKVMKQIDAAKHKYLPLLVMSNDFESSWEEYVDEYNQIDSQIYFDELTAEVRRRAAQ</sequence>
<name>A0A1K1PPM8_RUMFL</name>
<gene>
    <name evidence="2" type="ORF">SAMN02910280_0023</name>
</gene>
<accession>A0A1K1PPM8</accession>
<dbReference type="Proteomes" id="UP000183461">
    <property type="component" value="Unassembled WGS sequence"/>
</dbReference>
<dbReference type="InterPro" id="IPR050490">
    <property type="entry name" value="Bact_solute-bd_prot1"/>
</dbReference>
<organism evidence="2 3">
    <name type="scientific">Ruminococcus flavefaciens</name>
    <dbReference type="NCBI Taxonomy" id="1265"/>
    <lineage>
        <taxon>Bacteria</taxon>
        <taxon>Bacillati</taxon>
        <taxon>Bacillota</taxon>
        <taxon>Clostridia</taxon>
        <taxon>Eubacteriales</taxon>
        <taxon>Oscillospiraceae</taxon>
        <taxon>Ruminococcus</taxon>
    </lineage>
</organism>
<evidence type="ECO:0000256" key="1">
    <source>
        <dbReference type="SAM" id="SignalP"/>
    </source>
</evidence>
<dbReference type="EMBL" id="FPIP01000010">
    <property type="protein sequence ID" value="SFW49666.1"/>
    <property type="molecule type" value="Genomic_DNA"/>
</dbReference>
<feature type="signal peptide" evidence="1">
    <location>
        <begin position="1"/>
        <end position="21"/>
    </location>
</feature>
<dbReference type="PROSITE" id="PS51257">
    <property type="entry name" value="PROKAR_LIPOPROTEIN"/>
    <property type="match status" value="1"/>
</dbReference>
<reference evidence="2 3" key="1">
    <citation type="submission" date="2016-11" db="EMBL/GenBank/DDBJ databases">
        <authorList>
            <person name="Jaros S."/>
            <person name="Januszkiewicz K."/>
            <person name="Wedrychowicz H."/>
        </authorList>
    </citation>
    <scope>NUCLEOTIDE SEQUENCE [LARGE SCALE GENOMIC DNA]</scope>
    <source>
        <strain evidence="2 3">YL228</strain>
    </source>
</reference>
<dbReference type="PANTHER" id="PTHR43649:SF12">
    <property type="entry name" value="DIACETYLCHITOBIOSE BINDING PROTEIN DASA"/>
    <property type="match status" value="1"/>
</dbReference>
<feature type="chain" id="PRO_5038937888" evidence="1">
    <location>
        <begin position="22"/>
        <end position="540"/>
    </location>
</feature>